<evidence type="ECO:0000313" key="3">
    <source>
        <dbReference type="Proteomes" id="UP001153292"/>
    </source>
</evidence>
<keyword evidence="3" id="KW-1185">Reference proteome</keyword>
<protein>
    <submittedName>
        <fullName evidence="2">Uncharacterized protein</fullName>
    </submittedName>
</protein>
<feature type="chain" id="PRO_5047395723" evidence="1">
    <location>
        <begin position="22"/>
        <end position="385"/>
    </location>
</feature>
<feature type="signal peptide" evidence="1">
    <location>
        <begin position="1"/>
        <end position="21"/>
    </location>
</feature>
<dbReference type="Pfam" id="PF15882">
    <property type="entry name" value="DUF4735"/>
    <property type="match status" value="1"/>
</dbReference>
<sequence length="385" mass="44652">MYRSLLVILTLGVLVVSLTNRNPFGTHVQGIVLNFSTKATLPRKSVLFKYVDSLQKVTDFCSRNKYDLDLNLEFGVFLTNVNLKFVVMKKYKALPKKIHNLLKKILDKNDGLIEFFTNMVNKNQNPGERSNKMITSLFINETKWISRVRQYDHHSITLRGRSEQFHGKQIRERYASIYEYIEDLKHVEKWVPTPGLSDMCFASLAENPDYKMDLQARCNLEEPCYRMLKNGTDFGYALSHRLLLLLNAQFARGCYIFSMEKDRKLTEKFCNIAYDEIEYVTKEGYQIIDLILELITLCAMEGHSHFLREDWITNSLRFQTGQGCFAVTVPSKFDTRLTKYNERPKTWQLAKKNHRLLGGLCDGHVTSVAAATLSAAIRYILETNY</sequence>
<dbReference type="PANTHER" id="PTHR33539">
    <property type="entry name" value="UPF0764 PROTEIN C16ORF89"/>
    <property type="match status" value="1"/>
</dbReference>
<dbReference type="Proteomes" id="UP001153292">
    <property type="component" value="Chromosome 5"/>
</dbReference>
<proteinExistence type="predicted"/>
<keyword evidence="1" id="KW-0732">Signal</keyword>
<dbReference type="InterPro" id="IPR031751">
    <property type="entry name" value="DUF4735"/>
</dbReference>
<accession>A0ABN8BDQ8</accession>
<evidence type="ECO:0000313" key="2">
    <source>
        <dbReference type="EMBL" id="CAH0405779.1"/>
    </source>
</evidence>
<evidence type="ECO:0000256" key="1">
    <source>
        <dbReference type="SAM" id="SignalP"/>
    </source>
</evidence>
<reference evidence="2" key="1">
    <citation type="submission" date="2021-12" db="EMBL/GenBank/DDBJ databases">
        <authorList>
            <person name="King R."/>
        </authorList>
    </citation>
    <scope>NUCLEOTIDE SEQUENCE</scope>
</reference>
<name>A0ABN8BDQ8_CHISP</name>
<organism evidence="2 3">
    <name type="scientific">Chilo suppressalis</name>
    <name type="common">Asiatic rice borer moth</name>
    <dbReference type="NCBI Taxonomy" id="168631"/>
    <lineage>
        <taxon>Eukaryota</taxon>
        <taxon>Metazoa</taxon>
        <taxon>Ecdysozoa</taxon>
        <taxon>Arthropoda</taxon>
        <taxon>Hexapoda</taxon>
        <taxon>Insecta</taxon>
        <taxon>Pterygota</taxon>
        <taxon>Neoptera</taxon>
        <taxon>Endopterygota</taxon>
        <taxon>Lepidoptera</taxon>
        <taxon>Glossata</taxon>
        <taxon>Ditrysia</taxon>
        <taxon>Pyraloidea</taxon>
        <taxon>Crambidae</taxon>
        <taxon>Crambinae</taxon>
        <taxon>Chilo</taxon>
    </lineage>
</organism>
<dbReference type="EMBL" id="OU963898">
    <property type="protein sequence ID" value="CAH0405779.1"/>
    <property type="molecule type" value="Genomic_DNA"/>
</dbReference>
<dbReference type="PANTHER" id="PTHR33539:SF1">
    <property type="entry name" value="UPF0764 PROTEIN C16ORF89"/>
    <property type="match status" value="1"/>
</dbReference>
<gene>
    <name evidence="2" type="ORF">CHILSU_LOCUS9148</name>
</gene>